<comment type="caution">
    <text evidence="3">The sequence shown here is derived from an EMBL/GenBank/DDBJ whole genome shotgun (WGS) entry which is preliminary data.</text>
</comment>
<keyword evidence="4" id="KW-1185">Reference proteome</keyword>
<gene>
    <name evidence="3" type="ORF">BB561_006611</name>
</gene>
<name>A0A2T9Y2V1_9FUNG</name>
<dbReference type="EMBL" id="MBFR01000627">
    <property type="protein sequence ID" value="PVU86658.1"/>
    <property type="molecule type" value="Genomic_DNA"/>
</dbReference>
<dbReference type="Proteomes" id="UP000245383">
    <property type="component" value="Unassembled WGS sequence"/>
</dbReference>
<evidence type="ECO:0000313" key="3">
    <source>
        <dbReference type="EMBL" id="PVU86658.1"/>
    </source>
</evidence>
<reference evidence="3 4" key="1">
    <citation type="journal article" date="2018" name="MBio">
        <title>Comparative Genomics Reveals the Core Gene Toolbox for the Fungus-Insect Symbiosis.</title>
        <authorList>
            <person name="Wang Y."/>
            <person name="Stata M."/>
            <person name="Wang W."/>
            <person name="Stajich J.E."/>
            <person name="White M.M."/>
            <person name="Moncalvo J.M."/>
        </authorList>
    </citation>
    <scope>NUCLEOTIDE SEQUENCE [LARGE SCALE GENOMIC DNA]</scope>
    <source>
        <strain evidence="3 4">SWE-8-4</strain>
    </source>
</reference>
<dbReference type="SUPFAM" id="SSF55797">
    <property type="entry name" value="PR-1-like"/>
    <property type="match status" value="1"/>
</dbReference>
<evidence type="ECO:0000256" key="1">
    <source>
        <dbReference type="SAM" id="MobiDB-lite"/>
    </source>
</evidence>
<dbReference type="InterPro" id="IPR014044">
    <property type="entry name" value="CAP_dom"/>
</dbReference>
<feature type="domain" description="SCP" evidence="2">
    <location>
        <begin position="178"/>
        <end position="283"/>
    </location>
</feature>
<feature type="compositionally biased region" description="Polar residues" evidence="1">
    <location>
        <begin position="41"/>
        <end position="55"/>
    </location>
</feature>
<dbReference type="AlphaFoldDB" id="A0A2T9Y2V1"/>
<dbReference type="Gene3D" id="3.40.33.10">
    <property type="entry name" value="CAP"/>
    <property type="match status" value="1"/>
</dbReference>
<organism evidence="3 4">
    <name type="scientific">Smittium simulii</name>
    <dbReference type="NCBI Taxonomy" id="133385"/>
    <lineage>
        <taxon>Eukaryota</taxon>
        <taxon>Fungi</taxon>
        <taxon>Fungi incertae sedis</taxon>
        <taxon>Zoopagomycota</taxon>
        <taxon>Kickxellomycotina</taxon>
        <taxon>Harpellomycetes</taxon>
        <taxon>Harpellales</taxon>
        <taxon>Legeriomycetaceae</taxon>
        <taxon>Smittium</taxon>
    </lineage>
</organism>
<protein>
    <recommendedName>
        <fullName evidence="2">SCP domain-containing protein</fullName>
    </recommendedName>
</protein>
<feature type="region of interest" description="Disordered" evidence="1">
    <location>
        <begin position="41"/>
        <end position="168"/>
    </location>
</feature>
<dbReference type="CDD" id="cd05379">
    <property type="entry name" value="CAP_bacterial"/>
    <property type="match status" value="1"/>
</dbReference>
<evidence type="ECO:0000259" key="2">
    <source>
        <dbReference type="Pfam" id="PF00188"/>
    </source>
</evidence>
<evidence type="ECO:0000313" key="4">
    <source>
        <dbReference type="Proteomes" id="UP000245383"/>
    </source>
</evidence>
<feature type="compositionally biased region" description="Low complexity" evidence="1">
    <location>
        <begin position="62"/>
        <end position="163"/>
    </location>
</feature>
<proteinExistence type="predicted"/>
<sequence>MKIKIVIYLSSVAVFQKLASAWRQDIKMFVDLSKVNINQFINGDTSQPANNTNTDQSDKIPENTNNDLNVDLNNNTSNENNSNENNSNENNSNENNSNDNNSNDNTSNENNSNNNSSNDNSSNDNSSNVNNSNDNNSNNNNPNNNNSDNNTENQQNGNNSGNPYGDITAEDANKLLGITNKIRADNGKSPLVLESSLVKACLFHSKYMAENKVLTHSQPNFSDAGARMKASGAICLGRGCSENAAINNIGVEDVMNMWVKSPVHFQIILTDNHSRMGIANVKGYWTQIFT</sequence>
<accession>A0A2T9Y2V1</accession>
<dbReference type="InterPro" id="IPR035940">
    <property type="entry name" value="CAP_sf"/>
</dbReference>
<dbReference type="STRING" id="133385.A0A2T9Y2V1"/>
<dbReference type="OrthoDB" id="568194at2759"/>
<dbReference type="Pfam" id="PF00188">
    <property type="entry name" value="CAP"/>
    <property type="match status" value="1"/>
</dbReference>
<dbReference type="PANTHER" id="PTHR31157:SF1">
    <property type="entry name" value="SCP DOMAIN-CONTAINING PROTEIN"/>
    <property type="match status" value="1"/>
</dbReference>
<dbReference type="PANTHER" id="PTHR31157">
    <property type="entry name" value="SCP DOMAIN-CONTAINING PROTEIN"/>
    <property type="match status" value="1"/>
</dbReference>